<accession>A0ACC2L930</accession>
<protein>
    <submittedName>
        <fullName evidence="1">Uncharacterized protein</fullName>
    </submittedName>
</protein>
<gene>
    <name evidence="1" type="ORF">MRB53_023317</name>
</gene>
<proteinExistence type="predicted"/>
<evidence type="ECO:0000313" key="1">
    <source>
        <dbReference type="EMBL" id="KAJ8629994.1"/>
    </source>
</evidence>
<reference evidence="1 2" key="1">
    <citation type="journal article" date="2022" name="Hortic Res">
        <title>A haplotype resolved chromosomal level avocado genome allows analysis of novel avocado genes.</title>
        <authorList>
            <person name="Nath O."/>
            <person name="Fletcher S.J."/>
            <person name="Hayward A."/>
            <person name="Shaw L.M."/>
            <person name="Masouleh A.K."/>
            <person name="Furtado A."/>
            <person name="Henry R.J."/>
            <person name="Mitter N."/>
        </authorList>
    </citation>
    <scope>NUCLEOTIDE SEQUENCE [LARGE SCALE GENOMIC DNA]</scope>
    <source>
        <strain evidence="2">cv. Hass</strain>
    </source>
</reference>
<name>A0ACC2L930_PERAE</name>
<evidence type="ECO:0000313" key="2">
    <source>
        <dbReference type="Proteomes" id="UP001234297"/>
    </source>
</evidence>
<organism evidence="1 2">
    <name type="scientific">Persea americana</name>
    <name type="common">Avocado</name>
    <dbReference type="NCBI Taxonomy" id="3435"/>
    <lineage>
        <taxon>Eukaryota</taxon>
        <taxon>Viridiplantae</taxon>
        <taxon>Streptophyta</taxon>
        <taxon>Embryophyta</taxon>
        <taxon>Tracheophyta</taxon>
        <taxon>Spermatophyta</taxon>
        <taxon>Magnoliopsida</taxon>
        <taxon>Magnoliidae</taxon>
        <taxon>Laurales</taxon>
        <taxon>Lauraceae</taxon>
        <taxon>Persea</taxon>
    </lineage>
</organism>
<dbReference type="Proteomes" id="UP001234297">
    <property type="component" value="Chromosome 7"/>
</dbReference>
<sequence length="689" mass="77563">MAINNSLADDAITSGEVLMGVHFDLAYSSEKLLNLQILSKYVAARASDYEALTVENGDASAETVEKALEFDILSGLLDSEVKQLDSFVVSLQEEIVHLRDKLSFCKHKEAFAAMERKLHDCEDSLKRFQYQVSEMRTQSAKFHCTSESSGKKSWNVSVTNLLEDGEYSSMEARVKQTAEQQRNILRMLEKSLAREQELGERLAESKHNQEDLKLKLQRLEGEMFRMDEMSDLMQERFFEAENIAKVLTGISKEIMGKLQIAQFSLNSALQREADLSSKLQSSMQVLSAEQSAFQACCLELNHLKTHLMEAEDKCCLANFEVVSLREKIDLLEAQLRESEGQLHHANASVEASQGEQERLSSQNFDLENLIEELNLNVSKSDSRAQSAESKCKLLAEINSDLNKELSLLRSNDSTEKVNLLEKQLRQSDTQLQHAKASIDAIREQQIMLYSALNDMENLIEDLKAKTLKAESRAENAEANCIQLTDTNLELNEQLGFLRGRVKHLEVSLLKADDVKLATAKDIGMRTRVITDLVMQLAMERERLRTQIRSITKEKGSLEEKYCKTKNDASLSVTHVGNVHVKESVFLKNDATTAQYSKQLKETVTESSATSFQADGHAKHIDACETEVGPTISAVDTIGAESNLQTVQTEEARQRNSKFVWGAVAVILISVLAMYLFQQERCPFLCFEDI</sequence>
<comment type="caution">
    <text evidence="1">The sequence shown here is derived from an EMBL/GenBank/DDBJ whole genome shotgun (WGS) entry which is preliminary data.</text>
</comment>
<dbReference type="EMBL" id="CM056815">
    <property type="protein sequence ID" value="KAJ8629994.1"/>
    <property type="molecule type" value="Genomic_DNA"/>
</dbReference>
<keyword evidence="2" id="KW-1185">Reference proteome</keyword>